<accession>A0A2P6N9B4</accession>
<dbReference type="InParanoid" id="A0A2P6N9B4"/>
<dbReference type="Proteomes" id="UP000241769">
    <property type="component" value="Unassembled WGS sequence"/>
</dbReference>
<evidence type="ECO:0000313" key="2">
    <source>
        <dbReference type="EMBL" id="PRP80531.1"/>
    </source>
</evidence>
<keyword evidence="3" id="KW-1185">Reference proteome</keyword>
<evidence type="ECO:0000313" key="3">
    <source>
        <dbReference type="Proteomes" id="UP000241769"/>
    </source>
</evidence>
<comment type="caution">
    <text evidence="2">The sequence shown here is derived from an EMBL/GenBank/DDBJ whole genome shotgun (WGS) entry which is preliminary data.</text>
</comment>
<proteinExistence type="predicted"/>
<organism evidence="2 3">
    <name type="scientific">Planoprotostelium fungivorum</name>
    <dbReference type="NCBI Taxonomy" id="1890364"/>
    <lineage>
        <taxon>Eukaryota</taxon>
        <taxon>Amoebozoa</taxon>
        <taxon>Evosea</taxon>
        <taxon>Variosea</taxon>
        <taxon>Cavosteliida</taxon>
        <taxon>Cavosteliaceae</taxon>
        <taxon>Planoprotostelium</taxon>
    </lineage>
</organism>
<name>A0A2P6N9B4_9EUKA</name>
<dbReference type="EMBL" id="MDYQ01000145">
    <property type="protein sequence ID" value="PRP80531.1"/>
    <property type="molecule type" value="Genomic_DNA"/>
</dbReference>
<sequence>LPPLKPLIYYRATALQKDCKKCVVLFVDYSFSEVFLVQFSICFWLFKIERGNDGLVQQDWSTAQGPITGVTRPDKASEQPAQPLELPNCEPKTRSKT</sequence>
<feature type="non-terminal residue" evidence="2">
    <location>
        <position position="1"/>
    </location>
</feature>
<reference evidence="2 3" key="1">
    <citation type="journal article" date="2018" name="Genome Biol. Evol.">
        <title>Multiple Roots of Fruiting Body Formation in Amoebozoa.</title>
        <authorList>
            <person name="Hillmann F."/>
            <person name="Forbes G."/>
            <person name="Novohradska S."/>
            <person name="Ferling I."/>
            <person name="Riege K."/>
            <person name="Groth M."/>
            <person name="Westermann M."/>
            <person name="Marz M."/>
            <person name="Spaller T."/>
            <person name="Winckler T."/>
            <person name="Schaap P."/>
            <person name="Glockner G."/>
        </authorList>
    </citation>
    <scope>NUCLEOTIDE SEQUENCE [LARGE SCALE GENOMIC DNA]</scope>
    <source>
        <strain evidence="2 3">Jena</strain>
    </source>
</reference>
<dbReference type="AlphaFoldDB" id="A0A2P6N9B4"/>
<protein>
    <submittedName>
        <fullName evidence="2">Uncharacterized protein</fullName>
    </submittedName>
</protein>
<feature type="region of interest" description="Disordered" evidence="1">
    <location>
        <begin position="64"/>
        <end position="97"/>
    </location>
</feature>
<gene>
    <name evidence="2" type="ORF">PROFUN_11844</name>
</gene>
<evidence type="ECO:0000256" key="1">
    <source>
        <dbReference type="SAM" id="MobiDB-lite"/>
    </source>
</evidence>